<accession>A0A4Z2DEB9</accession>
<keyword evidence="3" id="KW-1185">Reference proteome</keyword>
<comment type="caution">
    <text evidence="2">The sequence shown here is derived from an EMBL/GenBank/DDBJ whole genome shotgun (WGS) entry which is preliminary data.</text>
</comment>
<feature type="region of interest" description="Disordered" evidence="1">
    <location>
        <begin position="1"/>
        <end position="23"/>
    </location>
</feature>
<feature type="compositionally biased region" description="Polar residues" evidence="1">
    <location>
        <begin position="1"/>
        <end position="14"/>
    </location>
</feature>
<name>A0A4Z2DEB9_SCHJA</name>
<dbReference type="AlphaFoldDB" id="A0A4Z2DEB9"/>
<evidence type="ECO:0000313" key="3">
    <source>
        <dbReference type="Proteomes" id="UP000311919"/>
    </source>
</evidence>
<protein>
    <submittedName>
        <fullName evidence="2">LSM14 proteinA</fullName>
    </submittedName>
</protein>
<reference evidence="2 3" key="1">
    <citation type="submission" date="2019-03" db="EMBL/GenBank/DDBJ databases">
        <title>An improved genome assembly of the fluke Schistosoma japonicum.</title>
        <authorList>
            <person name="Hu W."/>
            <person name="Luo F."/>
            <person name="Yin M."/>
            <person name="Mo X."/>
            <person name="Sun C."/>
            <person name="Wu Q."/>
            <person name="Zhu B."/>
            <person name="Xiang M."/>
            <person name="Wang J."/>
            <person name="Wang Y."/>
            <person name="Zhang T."/>
            <person name="Xu B."/>
            <person name="Zheng H."/>
            <person name="Feng Z."/>
        </authorList>
    </citation>
    <scope>NUCLEOTIDE SEQUENCE [LARGE SCALE GENOMIC DNA]</scope>
    <source>
        <strain evidence="2">HuSjv2</strain>
        <tissue evidence="2">Worms</tissue>
    </source>
</reference>
<dbReference type="STRING" id="6182.A0A4Z2DEB9"/>
<organism evidence="2 3">
    <name type="scientific">Schistosoma japonicum</name>
    <name type="common">Blood fluke</name>
    <dbReference type="NCBI Taxonomy" id="6182"/>
    <lineage>
        <taxon>Eukaryota</taxon>
        <taxon>Metazoa</taxon>
        <taxon>Spiralia</taxon>
        <taxon>Lophotrochozoa</taxon>
        <taxon>Platyhelminthes</taxon>
        <taxon>Trematoda</taxon>
        <taxon>Digenea</taxon>
        <taxon>Strigeidida</taxon>
        <taxon>Schistosomatoidea</taxon>
        <taxon>Schistosomatidae</taxon>
        <taxon>Schistosoma</taxon>
    </lineage>
</organism>
<evidence type="ECO:0000256" key="1">
    <source>
        <dbReference type="SAM" id="MobiDB-lite"/>
    </source>
</evidence>
<dbReference type="OrthoDB" id="21539at2759"/>
<dbReference type="Proteomes" id="UP000311919">
    <property type="component" value="Unassembled WGS sequence"/>
</dbReference>
<dbReference type="EMBL" id="SKCS01000166">
    <property type="protein sequence ID" value="TNN14758.1"/>
    <property type="molecule type" value="Genomic_DNA"/>
</dbReference>
<sequence>MIINVKPSSTSTSIDDTENERNSAYENENAYCNKFRVLFVTISSQMMDRANGFNSQLISRRDERFLDSATSSTIIQQYSRRTGYHKQCSFGRGQNSSYTPVSTCELAG</sequence>
<proteinExistence type="predicted"/>
<gene>
    <name evidence="2" type="ORF">EWB00_001922</name>
</gene>
<evidence type="ECO:0000313" key="2">
    <source>
        <dbReference type="EMBL" id="TNN14758.1"/>
    </source>
</evidence>